<gene>
    <name evidence="2" type="ORF">SBX64_17850</name>
</gene>
<keyword evidence="3" id="KW-1185">Reference proteome</keyword>
<dbReference type="RefSeq" id="WP_318585573.1">
    <property type="nucleotide sequence ID" value="NZ_JAWRCP010000002.1"/>
</dbReference>
<proteinExistence type="predicted"/>
<protein>
    <submittedName>
        <fullName evidence="2">DUF3103 family protein</fullName>
    </submittedName>
</protein>
<evidence type="ECO:0000313" key="3">
    <source>
        <dbReference type="Proteomes" id="UP001279860"/>
    </source>
</evidence>
<dbReference type="EMBL" id="JAWRCP010000002">
    <property type="protein sequence ID" value="MDW6094407.1"/>
    <property type="molecule type" value="Genomic_DNA"/>
</dbReference>
<feature type="chain" id="PRO_5047062864" evidence="1">
    <location>
        <begin position="25"/>
        <end position="370"/>
    </location>
</feature>
<accession>A0ABU4IZ47</accession>
<comment type="caution">
    <text evidence="2">The sequence shown here is derived from an EMBL/GenBank/DDBJ whole genome shotgun (WGS) entry which is preliminary data.</text>
</comment>
<organism evidence="2 3">
    <name type="scientific">Vibrio rhizosphaerae</name>
    <dbReference type="NCBI Taxonomy" id="398736"/>
    <lineage>
        <taxon>Bacteria</taxon>
        <taxon>Pseudomonadati</taxon>
        <taxon>Pseudomonadota</taxon>
        <taxon>Gammaproteobacteria</taxon>
        <taxon>Vibrionales</taxon>
        <taxon>Vibrionaceae</taxon>
        <taxon>Vibrio</taxon>
    </lineage>
</organism>
<evidence type="ECO:0000313" key="2">
    <source>
        <dbReference type="EMBL" id="MDW6094407.1"/>
    </source>
</evidence>
<sequence>MKLKNTISIALCTVASFISVSAFAVDKDAIAARLASQLHDSVNLNQQLQQIERSHTPIRVNTFLAPQSFLAPQGMQAPQAVSDSTEMWLFLPADRALNDDMSDLVVAYPPSGDEASWTEVTGYTLSGDKTSLAVDQEPNVPVLVVDDNGYYAMKEGMEKLNALLQENGLQESGLQESGLGKGLREKASAAPQQGVQVQAATGFDATKLTKVSVKDTKEPWIKGPAEIYSLVTGVVTNNKPQVIAVEMPYLDYKETNYYPNQIVINWSAYDYRVVDLLMYEHDSGTNYKTLVQALVSAIGAAGSLAGWPPSSAVAEITNRVIAAMPDSVFVDDDDFVDACYTLERGKSYADFHCSADNATISMEPFFVEPN</sequence>
<keyword evidence="1" id="KW-0732">Signal</keyword>
<feature type="signal peptide" evidence="1">
    <location>
        <begin position="1"/>
        <end position="24"/>
    </location>
</feature>
<reference evidence="2 3" key="1">
    <citation type="submission" date="2023-11" db="EMBL/GenBank/DDBJ databases">
        <title>Plant-associative lifestyle of Vibrio porteresiae and its evolutionary dynamics.</title>
        <authorList>
            <person name="Rameshkumar N."/>
            <person name="Kirti K."/>
        </authorList>
    </citation>
    <scope>NUCLEOTIDE SEQUENCE [LARGE SCALE GENOMIC DNA]</scope>
    <source>
        <strain evidence="2 3">MSSRF7</strain>
    </source>
</reference>
<dbReference type="Proteomes" id="UP001279860">
    <property type="component" value="Unassembled WGS sequence"/>
</dbReference>
<dbReference type="Pfam" id="PF11301">
    <property type="entry name" value="DUF3103"/>
    <property type="match status" value="1"/>
</dbReference>
<name>A0ABU4IZ47_9VIBR</name>
<dbReference type="InterPro" id="IPR021452">
    <property type="entry name" value="DUF3103"/>
</dbReference>
<evidence type="ECO:0000256" key="1">
    <source>
        <dbReference type="SAM" id="SignalP"/>
    </source>
</evidence>